<reference evidence="5" key="1">
    <citation type="submission" date="2021-03" db="EMBL/GenBank/DDBJ databases">
        <authorList>
            <person name="Bekaert M."/>
        </authorList>
    </citation>
    <scope>NUCLEOTIDE SEQUENCE</scope>
</reference>
<dbReference type="OrthoDB" id="1055097at2759"/>
<dbReference type="Gene3D" id="3.80.10.10">
    <property type="entry name" value="Ribonuclease Inhibitor"/>
    <property type="match status" value="1"/>
</dbReference>
<sequence length="194" mass="21151">MIDCYIYALTILLVTSAILVTGCPTTCTCIREDGKEKVTCSSGGSLQTIISTLDSSTSYLEVISTTVNSLSPTDFSGITATSLTTLILRNCYISNIYDNTFELLPNVVNLNLTHNSISTISTNALAGCQTRDVDLSSNRISKLGEQLLPLVYLQKLDLGENLLTDLNSGVFRTLTHLQTLTLNGMFKNLYMEMV</sequence>
<dbReference type="InterPro" id="IPR003591">
    <property type="entry name" value="Leu-rich_rpt_typical-subtyp"/>
</dbReference>
<name>A0A8S3U184_MYTED</name>
<dbReference type="EMBL" id="CAJPWZ010002545">
    <property type="protein sequence ID" value="CAG2240030.1"/>
    <property type="molecule type" value="Genomic_DNA"/>
</dbReference>
<dbReference type="PANTHER" id="PTHR24373">
    <property type="entry name" value="SLIT RELATED LEUCINE-RICH REPEAT NEURONAL PROTEIN"/>
    <property type="match status" value="1"/>
</dbReference>
<keyword evidence="2 4" id="KW-0732">Signal</keyword>
<dbReference type="InterPro" id="IPR032675">
    <property type="entry name" value="LRR_dom_sf"/>
</dbReference>
<dbReference type="GO" id="GO:0031012">
    <property type="term" value="C:extracellular matrix"/>
    <property type="evidence" value="ECO:0007669"/>
    <property type="project" value="TreeGrafter"/>
</dbReference>
<evidence type="ECO:0000256" key="3">
    <source>
        <dbReference type="ARBA" id="ARBA00022737"/>
    </source>
</evidence>
<dbReference type="Pfam" id="PF13855">
    <property type="entry name" value="LRR_8"/>
    <property type="match status" value="1"/>
</dbReference>
<dbReference type="AlphaFoldDB" id="A0A8S3U184"/>
<dbReference type="SMART" id="SM00369">
    <property type="entry name" value="LRR_TYP"/>
    <property type="match status" value="3"/>
</dbReference>
<proteinExistence type="predicted"/>
<keyword evidence="1" id="KW-0433">Leucine-rich repeat</keyword>
<feature type="chain" id="PRO_5035915878" description="LRRNT domain-containing protein" evidence="4">
    <location>
        <begin position="18"/>
        <end position="194"/>
    </location>
</feature>
<organism evidence="5 6">
    <name type="scientific">Mytilus edulis</name>
    <name type="common">Blue mussel</name>
    <dbReference type="NCBI Taxonomy" id="6550"/>
    <lineage>
        <taxon>Eukaryota</taxon>
        <taxon>Metazoa</taxon>
        <taxon>Spiralia</taxon>
        <taxon>Lophotrochozoa</taxon>
        <taxon>Mollusca</taxon>
        <taxon>Bivalvia</taxon>
        <taxon>Autobranchia</taxon>
        <taxon>Pteriomorphia</taxon>
        <taxon>Mytilida</taxon>
        <taxon>Mytiloidea</taxon>
        <taxon>Mytilidae</taxon>
        <taxon>Mytilinae</taxon>
        <taxon>Mytilus</taxon>
    </lineage>
</organism>
<dbReference type="PANTHER" id="PTHR24373:SF370">
    <property type="entry name" value="FISH-LIPS, ISOFORM E"/>
    <property type="match status" value="1"/>
</dbReference>
<dbReference type="SUPFAM" id="SSF52058">
    <property type="entry name" value="L domain-like"/>
    <property type="match status" value="1"/>
</dbReference>
<dbReference type="InterPro" id="IPR050328">
    <property type="entry name" value="Dev_Immune_Receptor"/>
</dbReference>
<evidence type="ECO:0000256" key="4">
    <source>
        <dbReference type="SAM" id="SignalP"/>
    </source>
</evidence>
<dbReference type="InterPro" id="IPR001611">
    <property type="entry name" value="Leu-rich_rpt"/>
</dbReference>
<gene>
    <name evidence="5" type="ORF">MEDL_52356</name>
</gene>
<comment type="caution">
    <text evidence="5">The sequence shown here is derived from an EMBL/GenBank/DDBJ whole genome shotgun (WGS) entry which is preliminary data.</text>
</comment>
<accession>A0A8S3U184</accession>
<evidence type="ECO:0000256" key="1">
    <source>
        <dbReference type="ARBA" id="ARBA00022614"/>
    </source>
</evidence>
<keyword evidence="6" id="KW-1185">Reference proteome</keyword>
<feature type="signal peptide" evidence="4">
    <location>
        <begin position="1"/>
        <end position="17"/>
    </location>
</feature>
<dbReference type="Proteomes" id="UP000683360">
    <property type="component" value="Unassembled WGS sequence"/>
</dbReference>
<evidence type="ECO:0000313" key="6">
    <source>
        <dbReference type="Proteomes" id="UP000683360"/>
    </source>
</evidence>
<keyword evidence="3" id="KW-0677">Repeat</keyword>
<evidence type="ECO:0000313" key="5">
    <source>
        <dbReference type="EMBL" id="CAG2240030.1"/>
    </source>
</evidence>
<dbReference type="GO" id="GO:0005615">
    <property type="term" value="C:extracellular space"/>
    <property type="evidence" value="ECO:0007669"/>
    <property type="project" value="TreeGrafter"/>
</dbReference>
<protein>
    <recommendedName>
        <fullName evidence="7">LRRNT domain-containing protein</fullName>
    </recommendedName>
</protein>
<evidence type="ECO:0008006" key="7">
    <source>
        <dbReference type="Google" id="ProtNLM"/>
    </source>
</evidence>
<evidence type="ECO:0000256" key="2">
    <source>
        <dbReference type="ARBA" id="ARBA00022729"/>
    </source>
</evidence>